<keyword evidence="3" id="KW-1185">Reference proteome</keyword>
<sequence>MQDLQLSQDGEEDPGEHLMTILNNLKWKNGRFRCFFAFRDVRCQHTAFLTVVVLHRTVKNKEQLKLELQQPMTHFNGNNTAVRRRACQAKLAEGEMLKNVFRELVILSATAYEGDGLTGAIVPAAAIDPAHVALSFRNPVNIDDIKGTRKLLEMTSPDGHALILDTSRKVVGLCRLAEIKRDKVVVMFTKPLCWELKISSGRGPEEFTTFYTVSASGGVSLPKERLGQADVNAAIQHTFGNRAHSHAIWTVIGHALRQKHGTMVVISNAAEAEANRLSSQSTKLKQPRLLDEGLVLAVTSIDGAVLLDRKGKCHAIGVILDGPVSRNGDSSRGARFNSGWRYYDQAKRNKQQVLIVIVSEDGYVTMIPQKP</sequence>
<dbReference type="InterPro" id="IPR003390">
    <property type="entry name" value="DNA_integrity_scan_DisA_N"/>
</dbReference>
<dbReference type="Proteomes" id="UP000007799">
    <property type="component" value="Unassembled WGS sequence"/>
</dbReference>
<dbReference type="InterPro" id="IPR048555">
    <property type="entry name" value="DACNH"/>
</dbReference>
<dbReference type="GeneID" id="16077053"/>
<organism evidence="3">
    <name type="scientific">Salpingoeca rosetta (strain ATCC 50818 / BSB-021)</name>
    <dbReference type="NCBI Taxonomy" id="946362"/>
    <lineage>
        <taxon>Eukaryota</taxon>
        <taxon>Choanoflagellata</taxon>
        <taxon>Craspedida</taxon>
        <taxon>Salpingoecidae</taxon>
        <taxon>Salpingoeca</taxon>
    </lineage>
</organism>
<evidence type="ECO:0000313" key="3">
    <source>
        <dbReference type="Proteomes" id="UP000007799"/>
    </source>
</evidence>
<dbReference type="Pfam" id="PF21750">
    <property type="entry name" value="DACNH"/>
    <property type="match status" value="1"/>
</dbReference>
<dbReference type="PROSITE" id="PS51794">
    <property type="entry name" value="DAC"/>
    <property type="match status" value="1"/>
</dbReference>
<name>F2U3U1_SALR5</name>
<evidence type="ECO:0000313" key="2">
    <source>
        <dbReference type="EMBL" id="EGD82285.1"/>
    </source>
</evidence>
<protein>
    <recommendedName>
        <fullName evidence="1">DAC domain-containing protein</fullName>
    </recommendedName>
</protein>
<dbReference type="InParanoid" id="F2U3U1"/>
<dbReference type="Pfam" id="PF02457">
    <property type="entry name" value="DAC"/>
    <property type="match status" value="1"/>
</dbReference>
<dbReference type="AlphaFoldDB" id="F2U3U1"/>
<proteinExistence type="predicted"/>
<dbReference type="EMBL" id="GL832960">
    <property type="protein sequence ID" value="EGD82285.1"/>
    <property type="molecule type" value="Genomic_DNA"/>
</dbReference>
<evidence type="ECO:0000259" key="1">
    <source>
        <dbReference type="PROSITE" id="PS51794"/>
    </source>
</evidence>
<accession>F2U3U1</accession>
<dbReference type="RefSeq" id="XP_004996468.1">
    <property type="nucleotide sequence ID" value="XM_004996411.1"/>
</dbReference>
<gene>
    <name evidence="2" type="ORF">PTSG_02954</name>
</gene>
<dbReference type="InterPro" id="IPR036888">
    <property type="entry name" value="DNA_integrity_DisA_N_sf"/>
</dbReference>
<feature type="domain" description="DAC" evidence="1">
    <location>
        <begin position="228"/>
        <end position="371"/>
    </location>
</feature>
<dbReference type="KEGG" id="sre:PTSG_02954"/>
<dbReference type="SUPFAM" id="SSF143597">
    <property type="entry name" value="YojJ-like"/>
    <property type="match status" value="1"/>
</dbReference>
<reference evidence="2" key="1">
    <citation type="submission" date="2009-08" db="EMBL/GenBank/DDBJ databases">
        <title>Annotation of Salpingoeca rosetta.</title>
        <authorList>
            <consortium name="The Broad Institute Genome Sequencing Platform"/>
            <person name="Russ C."/>
            <person name="Cuomo C."/>
            <person name="Burger G."/>
            <person name="Gray M.W."/>
            <person name="Holland P.W.H."/>
            <person name="King N."/>
            <person name="Lang F.B.F."/>
            <person name="Roger A.J."/>
            <person name="Ruiz-Trillo I."/>
            <person name="Young S.K."/>
            <person name="Zeng Q."/>
            <person name="Gargeya S."/>
            <person name="Alvarado L."/>
            <person name="Berlin A."/>
            <person name="Chapman S.B."/>
            <person name="Chen Z."/>
            <person name="Freedman E."/>
            <person name="Gellesch M."/>
            <person name="Goldberg J."/>
            <person name="Griggs A."/>
            <person name="Gujja S."/>
            <person name="Heilman E."/>
            <person name="Heiman D."/>
            <person name="Howarth C."/>
            <person name="Mehta T."/>
            <person name="Neiman D."/>
            <person name="Pearson M."/>
            <person name="Roberts A."/>
            <person name="Saif S."/>
            <person name="Shea T."/>
            <person name="Shenoy N."/>
            <person name="Sisk P."/>
            <person name="Stolte C."/>
            <person name="Sykes S."/>
            <person name="White J."/>
            <person name="Yandava C."/>
            <person name="Haas B."/>
            <person name="Nusbaum C."/>
            <person name="Birren B."/>
        </authorList>
    </citation>
    <scope>NUCLEOTIDE SEQUENCE [LARGE SCALE GENOMIC DNA]</scope>
    <source>
        <strain evidence="2">ATCC 50818</strain>
    </source>
</reference>